<reference evidence="1 2" key="1">
    <citation type="journal article" date="2020" name="IScience">
        <title>Genome Sequencing of the Endangered Kingdonia uniflora (Circaeasteraceae, Ranunculales) Reveals Potential Mechanisms of Evolutionary Specialization.</title>
        <authorList>
            <person name="Sun Y."/>
            <person name="Deng T."/>
            <person name="Zhang A."/>
            <person name="Moore M.J."/>
            <person name="Landis J.B."/>
            <person name="Lin N."/>
            <person name="Zhang H."/>
            <person name="Zhang X."/>
            <person name="Huang J."/>
            <person name="Zhang X."/>
            <person name="Sun H."/>
            <person name="Wang H."/>
        </authorList>
    </citation>
    <scope>NUCLEOTIDE SEQUENCE [LARGE SCALE GENOMIC DNA]</scope>
    <source>
        <strain evidence="1">TB1705</strain>
        <tissue evidence="1">Leaf</tissue>
    </source>
</reference>
<dbReference type="AlphaFoldDB" id="A0A7J7KX69"/>
<dbReference type="Proteomes" id="UP000541444">
    <property type="component" value="Unassembled WGS sequence"/>
</dbReference>
<proteinExistence type="predicted"/>
<keyword evidence="2" id="KW-1185">Reference proteome</keyword>
<gene>
    <name evidence="1" type="ORF">GIB67_002265</name>
</gene>
<name>A0A7J7KX69_9MAGN</name>
<dbReference type="PANTHER" id="PTHR31286:SF180">
    <property type="entry name" value="OS10G0362600 PROTEIN"/>
    <property type="match status" value="1"/>
</dbReference>
<evidence type="ECO:0000313" key="2">
    <source>
        <dbReference type="Proteomes" id="UP000541444"/>
    </source>
</evidence>
<evidence type="ECO:0000313" key="1">
    <source>
        <dbReference type="EMBL" id="KAF6134864.1"/>
    </source>
</evidence>
<dbReference type="OrthoDB" id="1751950at2759"/>
<organism evidence="1 2">
    <name type="scientific">Kingdonia uniflora</name>
    <dbReference type="NCBI Taxonomy" id="39325"/>
    <lineage>
        <taxon>Eukaryota</taxon>
        <taxon>Viridiplantae</taxon>
        <taxon>Streptophyta</taxon>
        <taxon>Embryophyta</taxon>
        <taxon>Tracheophyta</taxon>
        <taxon>Spermatophyta</taxon>
        <taxon>Magnoliopsida</taxon>
        <taxon>Ranunculales</taxon>
        <taxon>Circaeasteraceae</taxon>
        <taxon>Kingdonia</taxon>
    </lineage>
</organism>
<dbReference type="PANTHER" id="PTHR31286">
    <property type="entry name" value="GLYCINE-RICH CELL WALL STRUCTURAL PROTEIN 1.8-LIKE"/>
    <property type="match status" value="1"/>
</dbReference>
<protein>
    <recommendedName>
        <fullName evidence="3">DUF4283 domain-containing protein</fullName>
    </recommendedName>
</protein>
<accession>A0A7J7KX69</accession>
<dbReference type="EMBL" id="JACGCM010002827">
    <property type="protein sequence ID" value="KAF6134864.1"/>
    <property type="molecule type" value="Genomic_DNA"/>
</dbReference>
<comment type="caution">
    <text evidence="1">The sequence shown here is derived from an EMBL/GenBank/DDBJ whole genome shotgun (WGS) entry which is preliminary data.</text>
</comment>
<dbReference type="InterPro" id="IPR040256">
    <property type="entry name" value="At4g02000-like"/>
</dbReference>
<sequence>MVEQIPMRLMPWNPFFLVDRHYNSNALIWCKFHRLPIEMWSKKIIMLLGKTLGTPIQLDHSTRNQDYGYHANVLVDIDLSKPIPDHILLEVENNIINKQEVLLHRVPKYCNHYKNVGHIIVKYKLVQKHFG</sequence>
<evidence type="ECO:0008006" key="3">
    <source>
        <dbReference type="Google" id="ProtNLM"/>
    </source>
</evidence>